<evidence type="ECO:0000313" key="3">
    <source>
        <dbReference type="Proteomes" id="UP000886998"/>
    </source>
</evidence>
<evidence type="ECO:0000313" key="1">
    <source>
        <dbReference type="EMBL" id="GFY47502.1"/>
    </source>
</evidence>
<name>A0A8X6X7B2_9ARAC</name>
<dbReference type="EMBL" id="BMAV01005982">
    <property type="protein sequence ID" value="GFY47502.1"/>
    <property type="molecule type" value="Genomic_DNA"/>
</dbReference>
<organism evidence="1 3">
    <name type="scientific">Trichonephila inaurata madagascariensis</name>
    <dbReference type="NCBI Taxonomy" id="2747483"/>
    <lineage>
        <taxon>Eukaryota</taxon>
        <taxon>Metazoa</taxon>
        <taxon>Ecdysozoa</taxon>
        <taxon>Arthropoda</taxon>
        <taxon>Chelicerata</taxon>
        <taxon>Arachnida</taxon>
        <taxon>Araneae</taxon>
        <taxon>Araneomorphae</taxon>
        <taxon>Entelegynae</taxon>
        <taxon>Araneoidea</taxon>
        <taxon>Nephilidae</taxon>
        <taxon>Trichonephila</taxon>
        <taxon>Trichonephila inaurata</taxon>
    </lineage>
</organism>
<proteinExistence type="predicted"/>
<evidence type="ECO:0000313" key="2">
    <source>
        <dbReference type="EMBL" id="GFY47503.1"/>
    </source>
</evidence>
<accession>A0A8X6X7B2</accession>
<dbReference type="AlphaFoldDB" id="A0A8X6X7B2"/>
<dbReference type="Proteomes" id="UP000886998">
    <property type="component" value="Unassembled WGS sequence"/>
</dbReference>
<protein>
    <submittedName>
        <fullName evidence="1">Uncharacterized protein</fullName>
    </submittedName>
</protein>
<sequence>MLWEPIPWHEKCFVKYHIRRKGFFSKELLLFGSSIISGLRCVCKVVRILKRLRPHQSPEEATPLPAKTPALGRRKSVSLCASRLSRRSKFKLVS</sequence>
<dbReference type="EMBL" id="BMAV01005982">
    <property type="protein sequence ID" value="GFY47503.1"/>
    <property type="molecule type" value="Genomic_DNA"/>
</dbReference>
<comment type="caution">
    <text evidence="1">The sequence shown here is derived from an EMBL/GenBank/DDBJ whole genome shotgun (WGS) entry which is preliminary data.</text>
</comment>
<reference evidence="1" key="1">
    <citation type="submission" date="2020-08" db="EMBL/GenBank/DDBJ databases">
        <title>Multicomponent nature underlies the extraordinary mechanical properties of spider dragline silk.</title>
        <authorList>
            <person name="Kono N."/>
            <person name="Nakamura H."/>
            <person name="Mori M."/>
            <person name="Yoshida Y."/>
            <person name="Ohtoshi R."/>
            <person name="Malay A.D."/>
            <person name="Moran D.A.P."/>
            <person name="Tomita M."/>
            <person name="Numata K."/>
            <person name="Arakawa K."/>
        </authorList>
    </citation>
    <scope>NUCLEOTIDE SEQUENCE</scope>
</reference>
<gene>
    <name evidence="1" type="ORF">TNIN_22611</name>
    <name evidence="2" type="ORF">TNIN_22621</name>
</gene>
<keyword evidence="3" id="KW-1185">Reference proteome</keyword>